<comment type="function">
    <text evidence="8">Zinc phosphodiesterase, which displays some tRNA 3'-processing endonuclease activity. Probably involved in tRNA maturation, by removing a 3'-trailer from precursor tRNA.</text>
</comment>
<protein>
    <recommendedName>
        <fullName evidence="8">Ribonuclease Z</fullName>
        <shortName evidence="8">RNase Z</shortName>
        <ecNumber evidence="8">3.1.26.11</ecNumber>
    </recommendedName>
    <alternativeName>
        <fullName evidence="8">tRNA 3 endonuclease</fullName>
    </alternativeName>
    <alternativeName>
        <fullName evidence="8">tRNase Z</fullName>
    </alternativeName>
</protein>
<keyword evidence="7 8" id="KW-0862">Zinc</keyword>
<dbReference type="PANTHER" id="PTHR46018">
    <property type="entry name" value="ZINC PHOSPHODIESTERASE ELAC PROTEIN 1"/>
    <property type="match status" value="1"/>
</dbReference>
<feature type="binding site" evidence="8">
    <location>
        <position position="70"/>
    </location>
    <ligand>
        <name>Zn(2+)</name>
        <dbReference type="ChEBI" id="CHEBI:29105"/>
        <label>2</label>
        <note>catalytic</note>
    </ligand>
</feature>
<gene>
    <name evidence="8" type="primary">rnz</name>
    <name evidence="9" type="ORF">NX782_13845</name>
</gene>
<comment type="subunit">
    <text evidence="1 8">Homodimer.</text>
</comment>
<dbReference type="Pfam" id="PF23023">
    <property type="entry name" value="Anti-Pycsar_Apyc1"/>
    <property type="match status" value="1"/>
</dbReference>
<evidence type="ECO:0000256" key="1">
    <source>
        <dbReference type="ARBA" id="ARBA00011738"/>
    </source>
</evidence>
<evidence type="ECO:0000256" key="3">
    <source>
        <dbReference type="ARBA" id="ARBA00022722"/>
    </source>
</evidence>
<keyword evidence="3 8" id="KW-0540">Nuclease</keyword>
<evidence type="ECO:0000256" key="8">
    <source>
        <dbReference type="HAMAP-Rule" id="MF_01818"/>
    </source>
</evidence>
<dbReference type="InterPro" id="IPR013471">
    <property type="entry name" value="RNase_Z/BN"/>
</dbReference>
<feature type="binding site" evidence="8">
    <location>
        <position position="144"/>
    </location>
    <ligand>
        <name>Zn(2+)</name>
        <dbReference type="ChEBI" id="CHEBI:29105"/>
        <label>1</label>
        <note>catalytic</note>
    </ligand>
</feature>
<comment type="caution">
    <text evidence="9">The sequence shown here is derived from an EMBL/GenBank/DDBJ whole genome shotgun (WGS) entry which is preliminary data.</text>
</comment>
<feature type="binding site" evidence="8">
    <location>
        <position position="71"/>
    </location>
    <ligand>
        <name>Zn(2+)</name>
        <dbReference type="ChEBI" id="CHEBI:29105"/>
        <label>2</label>
        <note>catalytic</note>
    </ligand>
</feature>
<dbReference type="SUPFAM" id="SSF56281">
    <property type="entry name" value="Metallo-hydrolase/oxidoreductase"/>
    <property type="match status" value="1"/>
</dbReference>
<dbReference type="CDD" id="cd07717">
    <property type="entry name" value="RNaseZ_ZiPD-like_MBL-fold"/>
    <property type="match status" value="1"/>
</dbReference>
<keyword evidence="4 8" id="KW-0479">Metal-binding</keyword>
<comment type="catalytic activity">
    <reaction evidence="8">
        <text>Endonucleolytic cleavage of RNA, removing extra 3' nucleotides from tRNA precursor, generating 3' termini of tRNAs. A 3'-hydroxy group is left at the tRNA terminus and a 5'-phosphoryl group is left at the trailer molecule.</text>
        <dbReference type="EC" id="3.1.26.11"/>
    </reaction>
</comment>
<dbReference type="Gene3D" id="3.60.15.10">
    <property type="entry name" value="Ribonuclease Z/Hydroxyacylglutathione hydrolase-like"/>
    <property type="match status" value="1"/>
</dbReference>
<reference evidence="9 10" key="1">
    <citation type="submission" date="2022-08" db="EMBL/GenBank/DDBJ databases">
        <title>Reclassification of Massilia species as members of the genera Telluria, Duganella, Pseudoduganella, Mokoshia gen. nov. and Zemynaea gen. nov. using orthogonal and non-orthogonal genome-based approaches.</title>
        <authorList>
            <person name="Bowman J.P."/>
        </authorList>
    </citation>
    <scope>NUCLEOTIDE SEQUENCE [LARGE SCALE GENOMIC DNA]</scope>
    <source>
        <strain evidence="9 10">LMG 28164</strain>
    </source>
</reference>
<name>A0ABT2A7Y6_9BURK</name>
<keyword evidence="10" id="KW-1185">Reference proteome</keyword>
<sequence>MEFQFLGTSSGTPSKSRNVTALALRSLGAARAARHWSLIDCGEGTQHRILRAPWSLHDLHAVFITHMHGDHCYGLPGLLASAGMMNRTAPLTLVGPAPLRPFLEGVMATTELGLPFALDFVDVENLADADVLPDLAVRATKLSHRIPCWAYSFTEKAVERRLDTARLAAGGVPRGEAWGELQRGRPVVLDDGRVLQPEDWLQPGRKPRKIIVGGDNDSPALLVDEARDAEVLIHEATYTEDVLQKVGPGPQHSSARMTALAAGEAGVPNLVLTHFSPRYQEGEGAPSMRDIENEARAVYGGQLFLARDFDRYQLGRDGQLSLISGRSA</sequence>
<keyword evidence="5 8" id="KW-0255">Endonuclease</keyword>
<dbReference type="EC" id="3.1.26.11" evidence="8"/>
<dbReference type="HAMAP" id="MF_01818">
    <property type="entry name" value="RNase_Z_BN"/>
    <property type="match status" value="1"/>
</dbReference>
<evidence type="ECO:0000256" key="6">
    <source>
        <dbReference type="ARBA" id="ARBA00022801"/>
    </source>
</evidence>
<dbReference type="RefSeq" id="WP_258846054.1">
    <property type="nucleotide sequence ID" value="NZ_JANUGX010000015.1"/>
</dbReference>
<feature type="binding site" evidence="8">
    <location>
        <position position="215"/>
    </location>
    <ligand>
        <name>Zn(2+)</name>
        <dbReference type="ChEBI" id="CHEBI:29105"/>
        <label>1</label>
        <note>catalytic</note>
    </ligand>
</feature>
<accession>A0ABT2A7Y6</accession>
<evidence type="ECO:0000256" key="7">
    <source>
        <dbReference type="ARBA" id="ARBA00022833"/>
    </source>
</evidence>
<feature type="binding site" evidence="8">
    <location>
        <position position="66"/>
    </location>
    <ligand>
        <name>Zn(2+)</name>
        <dbReference type="ChEBI" id="CHEBI:29105"/>
        <label>1</label>
        <note>catalytic</note>
    </ligand>
</feature>
<dbReference type="InterPro" id="IPR036866">
    <property type="entry name" value="RibonucZ/Hydroxyglut_hydro"/>
</dbReference>
<evidence type="ECO:0000256" key="5">
    <source>
        <dbReference type="ARBA" id="ARBA00022759"/>
    </source>
</evidence>
<dbReference type="Proteomes" id="UP001205560">
    <property type="component" value="Unassembled WGS sequence"/>
</dbReference>
<feature type="active site" description="Proton acceptor" evidence="8">
    <location>
        <position position="70"/>
    </location>
</feature>
<organism evidence="9 10">
    <name type="scientific">Massilia norwichensis</name>
    <dbReference type="NCBI Taxonomy" id="1442366"/>
    <lineage>
        <taxon>Bacteria</taxon>
        <taxon>Pseudomonadati</taxon>
        <taxon>Pseudomonadota</taxon>
        <taxon>Betaproteobacteria</taxon>
        <taxon>Burkholderiales</taxon>
        <taxon>Oxalobacteraceae</taxon>
        <taxon>Telluria group</taxon>
        <taxon>Massilia</taxon>
    </lineage>
</organism>
<evidence type="ECO:0000313" key="9">
    <source>
        <dbReference type="EMBL" id="MCS0590274.1"/>
    </source>
</evidence>
<comment type="similarity">
    <text evidence="8">Belongs to the RNase Z family.</text>
</comment>
<evidence type="ECO:0000313" key="10">
    <source>
        <dbReference type="Proteomes" id="UP001205560"/>
    </source>
</evidence>
<feature type="binding site" evidence="8">
    <location>
        <position position="68"/>
    </location>
    <ligand>
        <name>Zn(2+)</name>
        <dbReference type="ChEBI" id="CHEBI:29105"/>
        <label>1</label>
        <note>catalytic</note>
    </ligand>
</feature>
<evidence type="ECO:0000256" key="4">
    <source>
        <dbReference type="ARBA" id="ARBA00022723"/>
    </source>
</evidence>
<dbReference type="EMBL" id="JANUGX010000015">
    <property type="protein sequence ID" value="MCS0590274.1"/>
    <property type="molecule type" value="Genomic_DNA"/>
</dbReference>
<comment type="cofactor">
    <cofactor evidence="8">
        <name>Zn(2+)</name>
        <dbReference type="ChEBI" id="CHEBI:29105"/>
    </cofactor>
    <text evidence="8">Binds 2 Zn(2+) ions.</text>
</comment>
<evidence type="ECO:0000256" key="2">
    <source>
        <dbReference type="ARBA" id="ARBA00022694"/>
    </source>
</evidence>
<feature type="binding site" evidence="8">
    <location>
        <position position="274"/>
    </location>
    <ligand>
        <name>Zn(2+)</name>
        <dbReference type="ChEBI" id="CHEBI:29105"/>
        <label>2</label>
        <note>catalytic</note>
    </ligand>
</feature>
<feature type="binding site" evidence="8">
    <location>
        <position position="215"/>
    </location>
    <ligand>
        <name>Zn(2+)</name>
        <dbReference type="ChEBI" id="CHEBI:29105"/>
        <label>2</label>
        <note>catalytic</note>
    </ligand>
</feature>
<proteinExistence type="inferred from homology"/>
<keyword evidence="2 8" id="KW-0819">tRNA processing</keyword>
<keyword evidence="6 8" id="KW-0378">Hydrolase</keyword>
<dbReference type="PANTHER" id="PTHR46018:SF2">
    <property type="entry name" value="ZINC PHOSPHODIESTERASE ELAC PROTEIN 1"/>
    <property type="match status" value="1"/>
</dbReference>